<name>A0A6B8VRC6_9CORY</name>
<sequence length="147" mass="15847">MKQNNSGCAMIAVVIFLIGAILWVVGIALWLLAVAVPIVGLLYGGNFLVQAWAARGVAQNSRAVDAELEALARDASFDLAETITRWDTLMLTKGIGTQLQGREEQAAGIHRRLIAAHQSLHAATTPRHRIEAVLHADTLRATAQSFL</sequence>
<dbReference type="Proteomes" id="UP000425178">
    <property type="component" value="Chromosome"/>
</dbReference>
<protein>
    <submittedName>
        <fullName evidence="2">Uncharacterized protein</fullName>
    </submittedName>
</protein>
<keyword evidence="3" id="KW-1185">Reference proteome</keyword>
<evidence type="ECO:0000313" key="2">
    <source>
        <dbReference type="EMBL" id="QGU03894.1"/>
    </source>
</evidence>
<dbReference type="AlphaFoldDB" id="A0A6B8VRC6"/>
<feature type="transmembrane region" description="Helical" evidence="1">
    <location>
        <begin position="7"/>
        <end position="25"/>
    </location>
</feature>
<gene>
    <name evidence="2" type="ORF">CETAM_03070</name>
</gene>
<accession>A0A6B8VRC6</accession>
<feature type="transmembrane region" description="Helical" evidence="1">
    <location>
        <begin position="31"/>
        <end position="53"/>
    </location>
</feature>
<dbReference type="KEGG" id="ccoe:CETAM_03070"/>
<evidence type="ECO:0000256" key="1">
    <source>
        <dbReference type="SAM" id="Phobius"/>
    </source>
</evidence>
<dbReference type="EMBL" id="CP046453">
    <property type="protein sequence ID" value="QGU03894.1"/>
    <property type="molecule type" value="Genomic_DNA"/>
</dbReference>
<proteinExistence type="predicted"/>
<evidence type="ECO:0000313" key="3">
    <source>
        <dbReference type="Proteomes" id="UP000425178"/>
    </source>
</evidence>
<reference evidence="2 3" key="1">
    <citation type="journal article" date="2021" name="Int. J. Syst. Evol. Microbiol.">
        <title>Classification of three corynebacterial strains isolated from a small paddock in North Rhine-Westphalia: proposal of &lt;i&gt;Corynebacterium kalinowskii&lt;/i&gt; sp. nov., &lt;i&gt;Corynebacterium comes&lt;/i&gt; sp. nov. and &lt;i&gt;Corynebacterium occultum&lt;/i&gt; sp. nov.</title>
        <authorList>
            <person name="Schaffert L."/>
            <person name="Ruwe M."/>
            <person name="Milse J."/>
            <person name="Hanuschka K."/>
            <person name="Ortseifen V."/>
            <person name="Droste J."/>
            <person name="Brandt D."/>
            <person name="Schl L."/>
            <person name="Kutter Y."/>
            <person name="Vinke S."/>
            <person name="Vieh P."/>
            <person name="Jacob L."/>
            <person name="L N.C."/>
            <person name="Schulte-Berndt E."/>
            <person name="Hain C."/>
            <person name="Linder M."/>
            <person name="Schmidt P."/>
            <person name="Wollenschl L."/>
            <person name="Luttermann T."/>
            <person name="Thieme E."/>
            <person name="Hassa J."/>
            <person name="Haak M."/>
            <person name="Wittchen M."/>
            <person name="Mentz A."/>
            <person name="Persicke M."/>
            <person name="Busche T."/>
            <person name="R C."/>
        </authorList>
    </citation>
    <scope>NUCLEOTIDE SEQUENCE [LARGE SCALE GENOMIC DNA]</scope>
    <source>
        <strain evidence="2 3">2019</strain>
    </source>
</reference>
<keyword evidence="1" id="KW-0472">Membrane</keyword>
<keyword evidence="1" id="KW-1133">Transmembrane helix</keyword>
<organism evidence="2 3">
    <name type="scientific">Corynebacterium comes</name>
    <dbReference type="NCBI Taxonomy" id="2675218"/>
    <lineage>
        <taxon>Bacteria</taxon>
        <taxon>Bacillati</taxon>
        <taxon>Actinomycetota</taxon>
        <taxon>Actinomycetes</taxon>
        <taxon>Mycobacteriales</taxon>
        <taxon>Corynebacteriaceae</taxon>
        <taxon>Corynebacterium</taxon>
    </lineage>
</organism>
<keyword evidence="1" id="KW-0812">Transmembrane</keyword>
<dbReference type="RefSeq" id="WP_156227025.1">
    <property type="nucleotide sequence ID" value="NZ_CP046453.1"/>
</dbReference>